<dbReference type="EMBL" id="EU183124">
    <property type="protein sequence ID" value="ABW36050.1"/>
    <property type="molecule type" value="mRNA"/>
</dbReference>
<feature type="domain" description="PAZ" evidence="2">
    <location>
        <begin position="221"/>
        <end position="337"/>
    </location>
</feature>
<evidence type="ECO:0000259" key="2">
    <source>
        <dbReference type="PROSITE" id="PS50821"/>
    </source>
</evidence>
<dbReference type="CDD" id="cd04658">
    <property type="entry name" value="Piwi_piwi-like_Euk"/>
    <property type="match status" value="1"/>
</dbReference>
<dbReference type="Pfam" id="PF02170">
    <property type="entry name" value="PAZ"/>
    <property type="match status" value="1"/>
</dbReference>
<accession>A8VSR3</accession>
<dbReference type="Gene3D" id="3.40.50.2300">
    <property type="match status" value="1"/>
</dbReference>
<dbReference type="InterPro" id="IPR003165">
    <property type="entry name" value="Piwi"/>
</dbReference>
<reference evidence="4" key="1">
    <citation type="journal article" date="2009" name="Genes Dev.">
        <title>Sequence, biogenesis, and function of diverse small RNA classes bound to the Piwi family proteins of Tetrahymena thermophila.</title>
        <authorList>
            <person name="Couvillion M.T."/>
            <person name="Lee S.R."/>
            <person name="Hogstad B."/>
            <person name="Malone C.D."/>
            <person name="Tonkin L.A."/>
            <person name="Sachidanandam R."/>
            <person name="Hannon G.J."/>
            <person name="Collins K."/>
        </authorList>
    </citation>
    <scope>NUCLEOTIDE SEQUENCE</scope>
    <source>
        <strain evidence="4">CU428 x CU522</strain>
    </source>
</reference>
<dbReference type="SMART" id="SM00950">
    <property type="entry name" value="Piwi"/>
    <property type="match status" value="1"/>
</dbReference>
<dbReference type="InterPro" id="IPR012337">
    <property type="entry name" value="RNaseH-like_sf"/>
</dbReference>
<dbReference type="PANTHER" id="PTHR22891">
    <property type="entry name" value="EUKARYOTIC TRANSLATION INITIATION FACTOR 2C"/>
    <property type="match status" value="1"/>
</dbReference>
<comment type="similarity">
    <text evidence="1">Belongs to the argonaute family.</text>
</comment>
<gene>
    <name evidence="4" type="primary">TWI9</name>
</gene>
<protein>
    <submittedName>
        <fullName evidence="4">PIWI-like Twi9p</fullName>
    </submittedName>
</protein>
<dbReference type="SUPFAM" id="SSF101690">
    <property type="entry name" value="PAZ domain"/>
    <property type="match status" value="1"/>
</dbReference>
<dbReference type="PROSITE" id="PS50822">
    <property type="entry name" value="PIWI"/>
    <property type="match status" value="1"/>
</dbReference>
<evidence type="ECO:0000256" key="1">
    <source>
        <dbReference type="RuleBase" id="RU361178"/>
    </source>
</evidence>
<dbReference type="PROSITE" id="PS50821">
    <property type="entry name" value="PAZ"/>
    <property type="match status" value="1"/>
</dbReference>
<dbReference type="Gene3D" id="3.30.420.10">
    <property type="entry name" value="Ribonuclease H-like superfamily/Ribonuclease H"/>
    <property type="match status" value="1"/>
</dbReference>
<dbReference type="AlphaFoldDB" id="A8VSR3"/>
<dbReference type="SMART" id="SM00949">
    <property type="entry name" value="PAZ"/>
    <property type="match status" value="1"/>
</dbReference>
<evidence type="ECO:0000259" key="3">
    <source>
        <dbReference type="PROSITE" id="PS50822"/>
    </source>
</evidence>
<sequence>MNLVLSKRPQKSSSQELQKICKVSHVLTNIFNLKIQEQVQSQIEKKEDKNDQSHITCFQYDVEFQPEVSEDDRQLRYAIFKKARKDIERLIGKFSFSGKSFYSLIKPIKEKMYKEYLNFDSIKIGEQSYSMRIKFVKQIEVQNDETVDQFSNNQINQILNITFKDILREENFIEIGKNSKFYKENDIKERQITLKNGYDIQFQIYKGITFQIYQTLEKYQITLDFTSRIMRKDNALKYLKEFKNGIIGQSVITAYNNYQRYQITDLDRTKTPQSQFLWNQTNNQISFLDYYYYKYRIKIEHINQPLLVSFTKKRDPITKQYQKKIIYLVPELCLMAGLSSNEKRSINQITRGIQLNPKERYEYTIEESQLLRKQSSHQEVYIDSIPIQAKAYILNPPNIILKNSKIIPEQGKFDFKGQIFECKTDFTDWIIIYSNKNQTLVNKLLKLFQNITQKLEIKYEDPKIIHHSLVNPKHLIEKLDKYFIETEYLPSFIVTFGDLNTNFYQQIKHFFCILANVESQHISPQSLKNKNKYKICLNIVLQILQKTGNQIWNVEMPMQITSQTINTMIVGIETSRNIIKGKQIIAVVCSINRNFSRYLSQVYFREKGCKQLHQLQKIIKDGILIYQQIVKKLPKQIIIYKQGQGDDLKQNSHLTEIESIQNIASNISPTYSPKFAYFNVNKNVTQKIYQQNEDKAISNPIPGTVFSHETSKSQIHFYLIAQNCRNGVSIPTKYSLLYNSTDLNQETFWQFTYYQTFNYYNQQGSIRVPAALKYAEKLAKYVFDYLQDDNFGDLKKNLFYL</sequence>
<dbReference type="InterPro" id="IPR036085">
    <property type="entry name" value="PAZ_dom_sf"/>
</dbReference>
<name>A8VSR3_TETTH</name>
<evidence type="ECO:0000313" key="4">
    <source>
        <dbReference type="EMBL" id="ABW36050.1"/>
    </source>
</evidence>
<dbReference type="GO" id="GO:0003723">
    <property type="term" value="F:RNA binding"/>
    <property type="evidence" value="ECO:0007669"/>
    <property type="project" value="InterPro"/>
</dbReference>
<dbReference type="Gene3D" id="2.170.260.10">
    <property type="entry name" value="paz domain"/>
    <property type="match status" value="1"/>
</dbReference>
<proteinExistence type="evidence at transcript level"/>
<dbReference type="InterPro" id="IPR003100">
    <property type="entry name" value="PAZ_dom"/>
</dbReference>
<organism evidence="4">
    <name type="scientific">Tetrahymena thermophila</name>
    <dbReference type="NCBI Taxonomy" id="5911"/>
    <lineage>
        <taxon>Eukaryota</taxon>
        <taxon>Sar</taxon>
        <taxon>Alveolata</taxon>
        <taxon>Ciliophora</taxon>
        <taxon>Intramacronucleata</taxon>
        <taxon>Oligohymenophorea</taxon>
        <taxon>Hymenostomatida</taxon>
        <taxon>Tetrahymenina</taxon>
        <taxon>Tetrahymenidae</taxon>
        <taxon>Tetrahymena</taxon>
    </lineage>
</organism>
<feature type="domain" description="Piwi" evidence="3">
    <location>
        <begin position="491"/>
        <end position="787"/>
    </location>
</feature>
<dbReference type="InterPro" id="IPR036397">
    <property type="entry name" value="RNaseH_sf"/>
</dbReference>
<dbReference type="Pfam" id="PF02171">
    <property type="entry name" value="Piwi"/>
    <property type="match status" value="1"/>
</dbReference>
<dbReference type="SUPFAM" id="SSF53098">
    <property type="entry name" value="Ribonuclease H-like"/>
    <property type="match status" value="1"/>
</dbReference>